<keyword evidence="1" id="KW-1133">Transmembrane helix</keyword>
<keyword evidence="3" id="KW-1185">Reference proteome</keyword>
<name>A0A556MZV8_9FLAO</name>
<dbReference type="Pfam" id="PF04238">
    <property type="entry name" value="DUF420"/>
    <property type="match status" value="1"/>
</dbReference>
<protein>
    <submittedName>
        <fullName evidence="2">DUF420 domain-containing protein</fullName>
    </submittedName>
</protein>
<feature type="transmembrane region" description="Helical" evidence="1">
    <location>
        <begin position="126"/>
        <end position="151"/>
    </location>
</feature>
<dbReference type="Proteomes" id="UP000316008">
    <property type="component" value="Unassembled WGS sequence"/>
</dbReference>
<dbReference type="OrthoDB" id="9811380at2"/>
<gene>
    <name evidence="2" type="ORF">FO442_06795</name>
</gene>
<organism evidence="2 3">
    <name type="scientific">Fluviicola chungangensis</name>
    <dbReference type="NCBI Taxonomy" id="2597671"/>
    <lineage>
        <taxon>Bacteria</taxon>
        <taxon>Pseudomonadati</taxon>
        <taxon>Bacteroidota</taxon>
        <taxon>Flavobacteriia</taxon>
        <taxon>Flavobacteriales</taxon>
        <taxon>Crocinitomicaceae</taxon>
        <taxon>Fluviicola</taxon>
    </lineage>
</organism>
<dbReference type="InterPro" id="IPR007352">
    <property type="entry name" value="DUF420"/>
</dbReference>
<feature type="transmembrane region" description="Helical" evidence="1">
    <location>
        <begin position="75"/>
        <end position="93"/>
    </location>
</feature>
<dbReference type="PANTHER" id="PTHR37692">
    <property type="entry name" value="HYPOTHETICAL MEMBRANE SPANNING PROTEIN"/>
    <property type="match status" value="1"/>
</dbReference>
<feature type="transmembrane region" description="Helical" evidence="1">
    <location>
        <begin position="44"/>
        <end position="63"/>
    </location>
</feature>
<dbReference type="PANTHER" id="PTHR37692:SF1">
    <property type="entry name" value="DUF420 DOMAIN-CONTAINING PROTEIN"/>
    <property type="match status" value="1"/>
</dbReference>
<evidence type="ECO:0000313" key="3">
    <source>
        <dbReference type="Proteomes" id="UP000316008"/>
    </source>
</evidence>
<reference evidence="2 3" key="1">
    <citation type="submission" date="2019-07" db="EMBL/GenBank/DDBJ databases">
        <authorList>
            <person name="Huq M.A."/>
        </authorList>
    </citation>
    <scope>NUCLEOTIDE SEQUENCE [LARGE SCALE GENOMIC DNA]</scope>
    <source>
        <strain evidence="2 3">MAH-3</strain>
    </source>
</reference>
<evidence type="ECO:0000256" key="1">
    <source>
        <dbReference type="SAM" id="Phobius"/>
    </source>
</evidence>
<proteinExistence type="predicted"/>
<evidence type="ECO:0000313" key="2">
    <source>
        <dbReference type="EMBL" id="TSJ45457.1"/>
    </source>
</evidence>
<keyword evidence="1" id="KW-0812">Transmembrane</keyword>
<feature type="transmembrane region" description="Helical" evidence="1">
    <location>
        <begin position="14"/>
        <end position="32"/>
    </location>
</feature>
<dbReference type="RefSeq" id="WP_144332413.1">
    <property type="nucleotide sequence ID" value="NZ_VLPL01000003.1"/>
</dbReference>
<keyword evidence="1" id="KW-0472">Membrane</keyword>
<comment type="caution">
    <text evidence="2">The sequence shown here is derived from an EMBL/GenBank/DDBJ whole genome shotgun (WGS) entry which is preliminary data.</text>
</comment>
<dbReference type="AlphaFoldDB" id="A0A556MZV8"/>
<feature type="transmembrane region" description="Helical" evidence="1">
    <location>
        <begin position="171"/>
        <end position="190"/>
    </location>
</feature>
<sequence length="192" mass="21624">MESTQSTKPGIRKLIIVLSIVIPVVVAALFKVKIEGHDWHFLPSIYAAINGLTAFLLVVALIAIKQKKISLHEGIIKVCMGLSVLFLLLYIAYHMTSDPTVYGDLNGSGGNLDNYEKSQISSASQIAYYIILITHIILSVAVIPMVLFSYLYAWEGRYDKHRKWTKITWPLWFYVAASGVVVYIMISPYYPH</sequence>
<accession>A0A556MZV8</accession>
<dbReference type="EMBL" id="VLPL01000003">
    <property type="protein sequence ID" value="TSJ45457.1"/>
    <property type="molecule type" value="Genomic_DNA"/>
</dbReference>